<evidence type="ECO:0000259" key="3">
    <source>
        <dbReference type="Pfam" id="PF14238"/>
    </source>
</evidence>
<sequence length="360" mass="39347">MKTEQKIYIAFVVLALLGVGVYFTQKRERAEREAHSVTAATADLPSIGMSKDDVEKITKLSIKNADKADVTLEKKGDTWEVTKPVSAKAHTANVRSILDNLKELKLKEAIDRTTATYGQYELTDDKAVHVVAYKGDEKALDIYFGKSGSRGQMARVEGKDGVYVAGGYSSYLYTREAKNWRENSILKFEDDNAIQASVENKNGLFSFSKNDDKWSGTFAPRDKAGKIGAASAKWEKFDEAKVKDMLRAFQGLGAEDFGDGKSAADTGLDAPVTSGGIVKIKLKDNAGDFTINVGKTAKGQSRYATKEGGDGTIYVISSWSADWALAEPKKFEKTEKKDDKKGEDAHEDEAAGHMDMGGME</sequence>
<feature type="transmembrane region" description="Helical" evidence="2">
    <location>
        <begin position="7"/>
        <end position="24"/>
    </location>
</feature>
<accession>A0A150QZD7</accession>
<dbReference type="OrthoDB" id="5496275at2"/>
<name>A0A150QZD7_SORCE</name>
<reference evidence="4 5" key="1">
    <citation type="submission" date="2014-02" db="EMBL/GenBank/DDBJ databases">
        <title>The small core and large imbalanced accessory genome model reveals a collaborative survival strategy of Sorangium cellulosum strains in nature.</title>
        <authorList>
            <person name="Han K."/>
            <person name="Peng R."/>
            <person name="Blom J."/>
            <person name="Li Y.-Z."/>
        </authorList>
    </citation>
    <scope>NUCLEOTIDE SEQUENCE [LARGE SCALE GENOMIC DNA]</scope>
    <source>
        <strain evidence="4 5">So0008-312</strain>
    </source>
</reference>
<organism evidence="4 5">
    <name type="scientific">Sorangium cellulosum</name>
    <name type="common">Polyangium cellulosum</name>
    <dbReference type="NCBI Taxonomy" id="56"/>
    <lineage>
        <taxon>Bacteria</taxon>
        <taxon>Pseudomonadati</taxon>
        <taxon>Myxococcota</taxon>
        <taxon>Polyangia</taxon>
        <taxon>Polyangiales</taxon>
        <taxon>Polyangiaceae</taxon>
        <taxon>Sorangium</taxon>
    </lineage>
</organism>
<evidence type="ECO:0000256" key="2">
    <source>
        <dbReference type="SAM" id="Phobius"/>
    </source>
</evidence>
<dbReference type="InterPro" id="IPR025641">
    <property type="entry name" value="DUF4340"/>
</dbReference>
<dbReference type="AlphaFoldDB" id="A0A150QZD7"/>
<feature type="compositionally biased region" description="Basic and acidic residues" evidence="1">
    <location>
        <begin position="329"/>
        <end position="352"/>
    </location>
</feature>
<proteinExistence type="predicted"/>
<dbReference type="EMBL" id="JEMA01000197">
    <property type="protein sequence ID" value="KYF73334.1"/>
    <property type="molecule type" value="Genomic_DNA"/>
</dbReference>
<keyword evidence="2" id="KW-1133">Transmembrane helix</keyword>
<gene>
    <name evidence="4" type="ORF">BE15_01415</name>
</gene>
<dbReference type="RefSeq" id="WP_061605782.1">
    <property type="nucleotide sequence ID" value="NZ_JEMA01000197.1"/>
</dbReference>
<feature type="domain" description="DUF4340" evidence="3">
    <location>
        <begin position="79"/>
        <end position="271"/>
    </location>
</feature>
<keyword evidence="2" id="KW-0812">Transmembrane</keyword>
<feature type="region of interest" description="Disordered" evidence="1">
    <location>
        <begin position="329"/>
        <end position="360"/>
    </location>
</feature>
<dbReference type="Proteomes" id="UP000075260">
    <property type="component" value="Unassembled WGS sequence"/>
</dbReference>
<evidence type="ECO:0000313" key="4">
    <source>
        <dbReference type="EMBL" id="KYF73334.1"/>
    </source>
</evidence>
<keyword evidence="2" id="KW-0472">Membrane</keyword>
<dbReference type="Pfam" id="PF14238">
    <property type="entry name" value="DUF4340"/>
    <property type="match status" value="1"/>
</dbReference>
<evidence type="ECO:0000313" key="5">
    <source>
        <dbReference type="Proteomes" id="UP000075260"/>
    </source>
</evidence>
<comment type="caution">
    <text evidence="4">The sequence shown here is derived from an EMBL/GenBank/DDBJ whole genome shotgun (WGS) entry which is preliminary data.</text>
</comment>
<evidence type="ECO:0000256" key="1">
    <source>
        <dbReference type="SAM" id="MobiDB-lite"/>
    </source>
</evidence>
<protein>
    <recommendedName>
        <fullName evidence="3">DUF4340 domain-containing protein</fullName>
    </recommendedName>
</protein>